<dbReference type="AlphaFoldDB" id="A0A067P9W6"/>
<dbReference type="Proteomes" id="UP000027265">
    <property type="component" value="Unassembled WGS sequence"/>
</dbReference>
<reference evidence="2" key="1">
    <citation type="journal article" date="2014" name="Proc. Natl. Acad. Sci. U.S.A.">
        <title>Extensive sampling of basidiomycete genomes demonstrates inadequacy of the white-rot/brown-rot paradigm for wood decay fungi.</title>
        <authorList>
            <person name="Riley R."/>
            <person name="Salamov A.A."/>
            <person name="Brown D.W."/>
            <person name="Nagy L.G."/>
            <person name="Floudas D."/>
            <person name="Held B.W."/>
            <person name="Levasseur A."/>
            <person name="Lombard V."/>
            <person name="Morin E."/>
            <person name="Otillar R."/>
            <person name="Lindquist E.A."/>
            <person name="Sun H."/>
            <person name="LaButti K.M."/>
            <person name="Schmutz J."/>
            <person name="Jabbour D."/>
            <person name="Luo H."/>
            <person name="Baker S.E."/>
            <person name="Pisabarro A.G."/>
            <person name="Walton J.D."/>
            <person name="Blanchette R.A."/>
            <person name="Henrissat B."/>
            <person name="Martin F."/>
            <person name="Cullen D."/>
            <person name="Hibbett D.S."/>
            <person name="Grigoriev I.V."/>
        </authorList>
    </citation>
    <scope>NUCLEOTIDE SEQUENCE [LARGE SCALE GENOMIC DNA]</scope>
    <source>
        <strain evidence="2">MUCL 33604</strain>
    </source>
</reference>
<gene>
    <name evidence="1" type="ORF">JAAARDRAFT_503020</name>
</gene>
<name>A0A067P9W6_9AGAM</name>
<keyword evidence="2" id="KW-1185">Reference proteome</keyword>
<protein>
    <submittedName>
        <fullName evidence="1">Uncharacterized protein</fullName>
    </submittedName>
</protein>
<evidence type="ECO:0000313" key="2">
    <source>
        <dbReference type="Proteomes" id="UP000027265"/>
    </source>
</evidence>
<dbReference type="HOGENOM" id="CLU_2320743_0_0_1"/>
<evidence type="ECO:0000313" key="1">
    <source>
        <dbReference type="EMBL" id="KDQ51713.1"/>
    </source>
</evidence>
<sequence length="99" mass="11304">MASAAFLIYSGVMPLIKICQCTASLGNVECGLVDMIHPPDCALLTSRTPFSEYIWIVLLLRSHVEEVLPVSITFSFFERFRRIRGNDRYLACLTWDNFL</sequence>
<dbReference type="EMBL" id="KL197746">
    <property type="protein sequence ID" value="KDQ51713.1"/>
    <property type="molecule type" value="Genomic_DNA"/>
</dbReference>
<dbReference type="InParanoid" id="A0A067P9W6"/>
<accession>A0A067P9W6</accession>
<proteinExistence type="predicted"/>
<organism evidence="1 2">
    <name type="scientific">Jaapia argillacea MUCL 33604</name>
    <dbReference type="NCBI Taxonomy" id="933084"/>
    <lineage>
        <taxon>Eukaryota</taxon>
        <taxon>Fungi</taxon>
        <taxon>Dikarya</taxon>
        <taxon>Basidiomycota</taxon>
        <taxon>Agaricomycotina</taxon>
        <taxon>Agaricomycetes</taxon>
        <taxon>Agaricomycetidae</taxon>
        <taxon>Jaapiales</taxon>
        <taxon>Jaapiaceae</taxon>
        <taxon>Jaapia</taxon>
    </lineage>
</organism>